<name>F8LEW2_9BACT</name>
<sequence>MEKSRERGKNMSLIGGSSNSDFNFDGFGNFSFNDLVSINSGVENSSSDIKIQKIKKTEVFADIRKIDSADHECIDFYDASRFVKLGKDQLPPSERILAGLLLEKEGHAPVLMTRAGEAKQLDKKFIRIHRESDDGTECISDFGSRDITIGSLNDSQYKHIHSEAMTHLTFIARQQKEVDSEEKTGIKLKELANQKEFTSNFKKDQTVVANKIFQGQIEAFSKNRQKLNQKIEFLFEQERISEERKTKALDKKKDVRDEMIKIQEFKKEIV</sequence>
<protein>
    <submittedName>
        <fullName evidence="1">Uncharacterized protein</fullName>
    </submittedName>
</protein>
<organism evidence="1">
    <name type="scientific">Waddlia chondrophila 2032/99</name>
    <dbReference type="NCBI Taxonomy" id="765953"/>
    <lineage>
        <taxon>Bacteria</taxon>
        <taxon>Pseudomonadati</taxon>
        <taxon>Chlamydiota</taxon>
        <taxon>Chlamydiia</taxon>
        <taxon>Parachlamydiales</taxon>
        <taxon>Waddliaceae</taxon>
        <taxon>Waddlia</taxon>
    </lineage>
</organism>
<reference evidence="1" key="1">
    <citation type="submission" date="2011-05" db="EMBL/GenBank/DDBJ databases">
        <title>Unity in variety -- the pan-genome of the Chlamydiae.</title>
        <authorList>
            <person name="Collingro A."/>
            <person name="Tischler P."/>
            <person name="Weinmaier T."/>
            <person name="Penz T."/>
            <person name="Heinz E."/>
            <person name="Brunham R.C."/>
            <person name="Read T.D."/>
            <person name="Bavoil P.M."/>
            <person name="Sachse K."/>
            <person name="Kahane S."/>
            <person name="Friedman M.G."/>
            <person name="Rattei T."/>
            <person name="Myers G.S.A."/>
            <person name="Horn M."/>
        </authorList>
    </citation>
    <scope>NUCLEOTIDE SEQUENCE</scope>
    <source>
        <strain evidence="1">2032/99</strain>
    </source>
</reference>
<gene>
    <name evidence="1" type="ORF">WCH_BJ09150</name>
</gene>
<dbReference type="AlphaFoldDB" id="F8LEW2"/>
<evidence type="ECO:0000313" key="1">
    <source>
        <dbReference type="EMBL" id="CCB92030.1"/>
    </source>
</evidence>
<proteinExistence type="predicted"/>
<accession>F8LEW2</accession>
<dbReference type="EMBL" id="FR872660">
    <property type="protein sequence ID" value="CCB92030.1"/>
    <property type="molecule type" value="Genomic_DNA"/>
</dbReference>